<accession>A0A2M9C7N5</accession>
<evidence type="ECO:0000313" key="3">
    <source>
        <dbReference type="Proteomes" id="UP000228740"/>
    </source>
</evidence>
<dbReference type="InterPro" id="IPR037523">
    <property type="entry name" value="VOC_core"/>
</dbReference>
<dbReference type="PANTHER" id="PTHR36503">
    <property type="entry name" value="BLR2520 PROTEIN"/>
    <property type="match status" value="1"/>
</dbReference>
<dbReference type="InterPro" id="IPR029068">
    <property type="entry name" value="Glyas_Bleomycin-R_OHBP_Dase"/>
</dbReference>
<dbReference type="SUPFAM" id="SSF54593">
    <property type="entry name" value="Glyoxalase/Bleomycin resistance protein/Dihydroxybiphenyl dioxygenase"/>
    <property type="match status" value="1"/>
</dbReference>
<gene>
    <name evidence="2" type="ORF">CLV73_0807</name>
</gene>
<evidence type="ECO:0000313" key="2">
    <source>
        <dbReference type="EMBL" id="PJJ66814.1"/>
    </source>
</evidence>
<name>A0A2M9C7N5_9FLAO</name>
<protein>
    <recommendedName>
        <fullName evidence="1">VOC domain-containing protein</fullName>
    </recommendedName>
</protein>
<evidence type="ECO:0000259" key="1">
    <source>
        <dbReference type="PROSITE" id="PS51819"/>
    </source>
</evidence>
<dbReference type="InterPro" id="IPR004360">
    <property type="entry name" value="Glyas_Fos-R_dOase_dom"/>
</dbReference>
<organism evidence="2 3">
    <name type="scientific">Chryseobacterium geocarposphaerae</name>
    <dbReference type="NCBI Taxonomy" id="1416776"/>
    <lineage>
        <taxon>Bacteria</taxon>
        <taxon>Pseudomonadati</taxon>
        <taxon>Bacteroidota</taxon>
        <taxon>Flavobacteriia</taxon>
        <taxon>Flavobacteriales</taxon>
        <taxon>Weeksellaceae</taxon>
        <taxon>Chryseobacterium group</taxon>
        <taxon>Chryseobacterium</taxon>
    </lineage>
</organism>
<dbReference type="RefSeq" id="WP_100375566.1">
    <property type="nucleotide sequence ID" value="NZ_PGFD01000001.1"/>
</dbReference>
<dbReference type="Gene3D" id="3.10.180.10">
    <property type="entry name" value="2,3-Dihydroxybiphenyl 1,2-Dioxygenase, domain 1"/>
    <property type="match status" value="1"/>
</dbReference>
<feature type="domain" description="VOC" evidence="1">
    <location>
        <begin position="4"/>
        <end position="129"/>
    </location>
</feature>
<dbReference type="EMBL" id="PGFD01000001">
    <property type="protein sequence ID" value="PJJ66814.1"/>
    <property type="molecule type" value="Genomic_DNA"/>
</dbReference>
<dbReference type="PANTHER" id="PTHR36503:SF2">
    <property type="entry name" value="BLR2408 PROTEIN"/>
    <property type="match status" value="1"/>
</dbReference>
<keyword evidence="3" id="KW-1185">Reference proteome</keyword>
<comment type="caution">
    <text evidence="2">The sequence shown here is derived from an EMBL/GenBank/DDBJ whole genome shotgun (WGS) entry which is preliminary data.</text>
</comment>
<dbReference type="PROSITE" id="PS51819">
    <property type="entry name" value="VOC"/>
    <property type="match status" value="1"/>
</dbReference>
<dbReference type="Proteomes" id="UP000228740">
    <property type="component" value="Unassembled WGS sequence"/>
</dbReference>
<reference evidence="2 3" key="1">
    <citation type="submission" date="2017-11" db="EMBL/GenBank/DDBJ databases">
        <title>Genomic Encyclopedia of Archaeal and Bacterial Type Strains, Phase II (KMG-II): From Individual Species to Whole Genera.</title>
        <authorList>
            <person name="Goeker M."/>
        </authorList>
    </citation>
    <scope>NUCLEOTIDE SEQUENCE [LARGE SCALE GENOMIC DNA]</scope>
    <source>
        <strain evidence="2 3">DSM 27617</strain>
    </source>
</reference>
<dbReference type="AlphaFoldDB" id="A0A2M9C7N5"/>
<dbReference type="OrthoDB" id="669651at2"/>
<proteinExistence type="predicted"/>
<sequence>MKTKQIWANLPVSNLERTAKFYEQLGFTLNGSVKSDELISFSFGENSFIINFFLKDILENNTKMKFSDVKSGNEIIFSLSAASKEDVDEWVKMVEKAGGTISTEPYTIEEGYTFGFSDPDGHAFNVLYWPGM</sequence>
<dbReference type="Pfam" id="PF00903">
    <property type="entry name" value="Glyoxalase"/>
    <property type="match status" value="1"/>
</dbReference>